<name>A0A6J1R0U6_9HYME</name>
<dbReference type="Pfam" id="PF00650">
    <property type="entry name" value="CRAL_TRIO"/>
    <property type="match status" value="1"/>
</dbReference>
<dbReference type="SMART" id="SM00516">
    <property type="entry name" value="SEC14"/>
    <property type="match status" value="1"/>
</dbReference>
<organism evidence="2 3">
    <name type="scientific">Temnothorax curvispinosus</name>
    <dbReference type="NCBI Taxonomy" id="300111"/>
    <lineage>
        <taxon>Eukaryota</taxon>
        <taxon>Metazoa</taxon>
        <taxon>Ecdysozoa</taxon>
        <taxon>Arthropoda</taxon>
        <taxon>Hexapoda</taxon>
        <taxon>Insecta</taxon>
        <taxon>Pterygota</taxon>
        <taxon>Neoptera</taxon>
        <taxon>Endopterygota</taxon>
        <taxon>Hymenoptera</taxon>
        <taxon>Apocrita</taxon>
        <taxon>Aculeata</taxon>
        <taxon>Formicoidea</taxon>
        <taxon>Formicidae</taxon>
        <taxon>Myrmicinae</taxon>
        <taxon>Temnothorax</taxon>
    </lineage>
</organism>
<dbReference type="InterPro" id="IPR036865">
    <property type="entry name" value="CRAL-TRIO_dom_sf"/>
</dbReference>
<feature type="domain" description="CRAL-TRIO" evidence="1">
    <location>
        <begin position="85"/>
        <end position="247"/>
    </location>
</feature>
<dbReference type="Gene3D" id="3.40.525.10">
    <property type="entry name" value="CRAL-TRIO lipid binding domain"/>
    <property type="match status" value="1"/>
</dbReference>
<dbReference type="RefSeq" id="XP_024888242.1">
    <property type="nucleotide sequence ID" value="XM_025032474.1"/>
</dbReference>
<dbReference type="Proteomes" id="UP000504618">
    <property type="component" value="Unplaced"/>
</dbReference>
<proteinExistence type="predicted"/>
<dbReference type="GeneID" id="112465094"/>
<evidence type="ECO:0000313" key="3">
    <source>
        <dbReference type="RefSeq" id="XP_024888242.1"/>
    </source>
</evidence>
<dbReference type="PROSITE" id="PS50191">
    <property type="entry name" value="CRAL_TRIO"/>
    <property type="match status" value="1"/>
</dbReference>
<dbReference type="PANTHER" id="PTHR10174">
    <property type="entry name" value="ALPHA-TOCOPHEROL TRANSFER PROTEIN-RELATED"/>
    <property type="match status" value="1"/>
</dbReference>
<dbReference type="Gene3D" id="1.10.8.20">
    <property type="entry name" value="N-terminal domain of phosphatidylinositol transfer protein sec14p"/>
    <property type="match status" value="1"/>
</dbReference>
<dbReference type="InterPro" id="IPR001251">
    <property type="entry name" value="CRAL-TRIO_dom"/>
</dbReference>
<accession>A0A6J1R0U6</accession>
<gene>
    <name evidence="3" type="primary">LOC112465094</name>
</gene>
<dbReference type="SUPFAM" id="SSF46938">
    <property type="entry name" value="CRAL/TRIO N-terminal domain"/>
    <property type="match status" value="1"/>
</dbReference>
<keyword evidence="2" id="KW-1185">Reference proteome</keyword>
<dbReference type="GO" id="GO:1902936">
    <property type="term" value="F:phosphatidylinositol bisphosphate binding"/>
    <property type="evidence" value="ECO:0007669"/>
    <property type="project" value="TreeGrafter"/>
</dbReference>
<dbReference type="PRINTS" id="PR00180">
    <property type="entry name" value="CRETINALDHBP"/>
</dbReference>
<dbReference type="PANTHER" id="PTHR10174:SF213">
    <property type="entry name" value="CRAL-TRIO DOMAIN-CONTAINING PROTEIN"/>
    <property type="match status" value="1"/>
</dbReference>
<evidence type="ECO:0000259" key="1">
    <source>
        <dbReference type="PROSITE" id="PS50191"/>
    </source>
</evidence>
<sequence>MSIMKRITLEEEMKKNPQLKLSDIQSLREWCEKQPHLPKIEDSFLALFLHSNYYQMEPTKNTIENYYTTRTHLPEFFCNRDPLEEKKLQQAFKVTAILSLNGITKDGYKIIYGTYLDPDPSNYIFNDNAKYSTMLHDIYFLTDGTNNGYTYIVDASKLSFGHVARMSPLGLKKMLYYIQNAAPMRLKGIHVINAPSAMELFMNTAKPFMKKEIMDIIHFHPSFKSLSEYIPVDVLPNEMGGKAGSVHELAEIQVKKLEDYREWFLLDEFHSSMTQMRADIRSQ</sequence>
<protein>
    <submittedName>
        <fullName evidence="3">Alpha-tocopherol transfer protein-like isoform X2</fullName>
    </submittedName>
</protein>
<dbReference type="GO" id="GO:0016020">
    <property type="term" value="C:membrane"/>
    <property type="evidence" value="ECO:0007669"/>
    <property type="project" value="TreeGrafter"/>
</dbReference>
<dbReference type="SUPFAM" id="SSF52087">
    <property type="entry name" value="CRAL/TRIO domain"/>
    <property type="match status" value="1"/>
</dbReference>
<dbReference type="InterPro" id="IPR036273">
    <property type="entry name" value="CRAL/TRIO_N_dom_sf"/>
</dbReference>
<reference evidence="3" key="1">
    <citation type="submission" date="2025-08" db="UniProtKB">
        <authorList>
            <consortium name="RefSeq"/>
        </authorList>
    </citation>
    <scope>IDENTIFICATION</scope>
    <source>
        <tissue evidence="3">Whole body</tissue>
    </source>
</reference>
<dbReference type="CDD" id="cd00170">
    <property type="entry name" value="SEC14"/>
    <property type="match status" value="1"/>
</dbReference>
<evidence type="ECO:0000313" key="2">
    <source>
        <dbReference type="Proteomes" id="UP000504618"/>
    </source>
</evidence>
<dbReference type="AlphaFoldDB" id="A0A6J1R0U6"/>